<evidence type="ECO:0000313" key="5">
    <source>
        <dbReference type="Proteomes" id="UP000245468"/>
    </source>
</evidence>
<dbReference type="InterPro" id="IPR018060">
    <property type="entry name" value="HTH_AraC"/>
</dbReference>
<evidence type="ECO:0000256" key="1">
    <source>
        <dbReference type="ARBA" id="ARBA00023125"/>
    </source>
</evidence>
<dbReference type="EMBL" id="CP029346">
    <property type="protein sequence ID" value="AWL09641.1"/>
    <property type="molecule type" value="Genomic_DNA"/>
</dbReference>
<dbReference type="PANTHER" id="PTHR43280:SF2">
    <property type="entry name" value="HTH-TYPE TRANSCRIPTIONAL REGULATOR EXSA"/>
    <property type="match status" value="1"/>
</dbReference>
<protein>
    <recommendedName>
        <fullName evidence="3">HTH araC/xylS-type domain-containing protein</fullName>
    </recommendedName>
</protein>
<keyword evidence="2" id="KW-1133">Transmembrane helix</keyword>
<evidence type="ECO:0000256" key="2">
    <source>
        <dbReference type="SAM" id="Phobius"/>
    </source>
</evidence>
<feature type="transmembrane region" description="Helical" evidence="2">
    <location>
        <begin position="186"/>
        <end position="211"/>
    </location>
</feature>
<keyword evidence="2" id="KW-0472">Membrane</keyword>
<gene>
    <name evidence="4" type="ORF">HME7025_01789</name>
</gene>
<dbReference type="GO" id="GO:0003700">
    <property type="term" value="F:DNA-binding transcription factor activity"/>
    <property type="evidence" value="ECO:0007669"/>
    <property type="project" value="InterPro"/>
</dbReference>
<sequence>MEKITINYYLYFLGFLFFAFGASLMLKKGLLATRLLGLQFLQLGIQLYCSYYIQVPIIFEHPNYFRIISPLFYLIGPLSYLFQHFLLYPERKFKRVYFLHFLPFAFHFLEFVPLYLSPESIKLAEISEVVKESTFNTHYSNFGLISMSTHIYLKGLSYIAYMIWTAYELFAYYQSVSKSFLLKNRLIVFWLTGDLVLKIIVLGCHIAFNIIYHDHIQTVARDFLYAGEFAIMALFLFLNPRLLDGPYLKGLVFQHSHREIQEKVDAPMYFDAEKSRINVKNKSILEKLDRYFESEFIFLKSNISLNLVAQSLKIKPRLIRISLQEELDFSFTDYVNSWRIQYAEEQCRDNPRWKSYKIEVIATESGFGTRQSFNAAVKKLKGVSPGQHFAKYLN</sequence>
<dbReference type="RefSeq" id="WP_109323313.1">
    <property type="nucleotide sequence ID" value="NZ_CP029346.1"/>
</dbReference>
<dbReference type="AlphaFoldDB" id="A0A2S2DW63"/>
<feature type="transmembrane region" description="Helical" evidence="2">
    <location>
        <begin position="6"/>
        <end position="26"/>
    </location>
</feature>
<dbReference type="Pfam" id="PF12833">
    <property type="entry name" value="HTH_18"/>
    <property type="match status" value="1"/>
</dbReference>
<feature type="domain" description="HTH araC/xylS-type" evidence="3">
    <location>
        <begin position="282"/>
        <end position="391"/>
    </location>
</feature>
<keyword evidence="5" id="KW-1185">Reference proteome</keyword>
<keyword evidence="2" id="KW-0812">Transmembrane</keyword>
<dbReference type="PANTHER" id="PTHR43280">
    <property type="entry name" value="ARAC-FAMILY TRANSCRIPTIONAL REGULATOR"/>
    <property type="match status" value="1"/>
</dbReference>
<organism evidence="4 5">
    <name type="scientific">Aquirufa nivalisilvae</name>
    <dbReference type="NCBI Taxonomy" id="2516557"/>
    <lineage>
        <taxon>Bacteria</taxon>
        <taxon>Pseudomonadati</taxon>
        <taxon>Bacteroidota</taxon>
        <taxon>Cytophagia</taxon>
        <taxon>Cytophagales</taxon>
        <taxon>Flectobacillaceae</taxon>
        <taxon>Aquirufa</taxon>
    </lineage>
</organism>
<dbReference type="OrthoDB" id="5492415at2"/>
<reference evidence="5" key="1">
    <citation type="submission" date="2018-05" db="EMBL/GenBank/DDBJ databases">
        <title>Pseudarcicella sp. HME7025 Genome sequencing and assembly.</title>
        <authorList>
            <person name="Kim H."/>
            <person name="Kang H."/>
            <person name="Joh K."/>
        </authorList>
    </citation>
    <scope>NUCLEOTIDE SEQUENCE [LARGE SCALE GENOMIC DNA]</scope>
    <source>
        <strain evidence="5">HME7025</strain>
    </source>
</reference>
<feature type="transmembrane region" description="Helical" evidence="2">
    <location>
        <begin position="156"/>
        <end position="174"/>
    </location>
</feature>
<feature type="transmembrane region" description="Helical" evidence="2">
    <location>
        <begin position="96"/>
        <end position="116"/>
    </location>
</feature>
<dbReference type="Gene3D" id="1.10.10.60">
    <property type="entry name" value="Homeodomain-like"/>
    <property type="match status" value="1"/>
</dbReference>
<proteinExistence type="predicted"/>
<dbReference type="SMART" id="SM00342">
    <property type="entry name" value="HTH_ARAC"/>
    <property type="match status" value="1"/>
</dbReference>
<evidence type="ECO:0000259" key="3">
    <source>
        <dbReference type="PROSITE" id="PS01124"/>
    </source>
</evidence>
<feature type="transmembrane region" description="Helical" evidence="2">
    <location>
        <begin position="38"/>
        <end position="59"/>
    </location>
</feature>
<evidence type="ECO:0000313" key="4">
    <source>
        <dbReference type="EMBL" id="AWL09641.1"/>
    </source>
</evidence>
<dbReference type="PROSITE" id="PS01124">
    <property type="entry name" value="HTH_ARAC_FAMILY_2"/>
    <property type="match status" value="1"/>
</dbReference>
<dbReference type="Proteomes" id="UP000245468">
    <property type="component" value="Chromosome"/>
</dbReference>
<accession>A0A2S2DW63</accession>
<name>A0A2S2DW63_9BACT</name>
<dbReference type="GO" id="GO:0043565">
    <property type="term" value="F:sequence-specific DNA binding"/>
    <property type="evidence" value="ECO:0007669"/>
    <property type="project" value="InterPro"/>
</dbReference>
<feature type="transmembrane region" description="Helical" evidence="2">
    <location>
        <begin position="71"/>
        <end position="89"/>
    </location>
</feature>
<keyword evidence="1" id="KW-0238">DNA-binding</keyword>
<dbReference type="KEGG" id="psez:HME7025_01789"/>
<feature type="transmembrane region" description="Helical" evidence="2">
    <location>
        <begin position="223"/>
        <end position="239"/>
    </location>
</feature>